<keyword evidence="2" id="KW-0472">Membrane</keyword>
<feature type="compositionally biased region" description="Acidic residues" evidence="1">
    <location>
        <begin position="206"/>
        <end position="219"/>
    </location>
</feature>
<proteinExistence type="predicted"/>
<evidence type="ECO:0000256" key="1">
    <source>
        <dbReference type="SAM" id="MobiDB-lite"/>
    </source>
</evidence>
<keyword evidence="2" id="KW-0812">Transmembrane</keyword>
<feature type="compositionally biased region" description="Basic and acidic residues" evidence="1">
    <location>
        <begin position="30"/>
        <end position="43"/>
    </location>
</feature>
<feature type="compositionally biased region" description="Polar residues" evidence="1">
    <location>
        <begin position="139"/>
        <end position="148"/>
    </location>
</feature>
<dbReference type="RefSeq" id="XP_033589554.1">
    <property type="nucleotide sequence ID" value="XM_033735396.1"/>
</dbReference>
<evidence type="ECO:0000256" key="3">
    <source>
        <dbReference type="SAM" id="SignalP"/>
    </source>
</evidence>
<evidence type="ECO:0000256" key="2">
    <source>
        <dbReference type="SAM" id="Phobius"/>
    </source>
</evidence>
<keyword evidence="2" id="KW-1133">Transmembrane helix</keyword>
<gene>
    <name evidence="4" type="ORF">BDY17DRAFT_310069</name>
</gene>
<dbReference type="Proteomes" id="UP000799767">
    <property type="component" value="Unassembled WGS sequence"/>
</dbReference>
<feature type="transmembrane region" description="Helical" evidence="2">
    <location>
        <begin position="269"/>
        <end position="287"/>
    </location>
</feature>
<keyword evidence="5" id="KW-1185">Reference proteome</keyword>
<dbReference type="GeneID" id="54476398"/>
<dbReference type="EMBL" id="MU001635">
    <property type="protein sequence ID" value="KAF2482984.1"/>
    <property type="molecule type" value="Genomic_DNA"/>
</dbReference>
<feature type="compositionally biased region" description="Acidic residues" evidence="1">
    <location>
        <begin position="44"/>
        <end position="56"/>
    </location>
</feature>
<accession>A0A6A6PTH6</accession>
<feature type="signal peptide" evidence="3">
    <location>
        <begin position="1"/>
        <end position="21"/>
    </location>
</feature>
<dbReference type="AlphaFoldDB" id="A0A6A6PTH6"/>
<feature type="region of interest" description="Disordered" evidence="1">
    <location>
        <begin position="130"/>
        <end position="186"/>
    </location>
</feature>
<feature type="chain" id="PRO_5025606146" evidence="3">
    <location>
        <begin position="22"/>
        <end position="295"/>
    </location>
</feature>
<organism evidence="4 5">
    <name type="scientific">Neohortaea acidophila</name>
    <dbReference type="NCBI Taxonomy" id="245834"/>
    <lineage>
        <taxon>Eukaryota</taxon>
        <taxon>Fungi</taxon>
        <taxon>Dikarya</taxon>
        <taxon>Ascomycota</taxon>
        <taxon>Pezizomycotina</taxon>
        <taxon>Dothideomycetes</taxon>
        <taxon>Dothideomycetidae</taxon>
        <taxon>Mycosphaerellales</taxon>
        <taxon>Teratosphaeriaceae</taxon>
        <taxon>Neohortaea</taxon>
    </lineage>
</organism>
<feature type="region of interest" description="Disordered" evidence="1">
    <location>
        <begin position="30"/>
        <end position="79"/>
    </location>
</feature>
<feature type="region of interest" description="Disordered" evidence="1">
    <location>
        <begin position="198"/>
        <end position="222"/>
    </location>
</feature>
<sequence>MLLAFLHLALVVCCMAVACLSHTLTDLKPMDSTEQSRDRRREEYDEEHMESDAESVYEERGKRPDYDHPMGPAQRHDSTQLDDGQAFLEDTQQEQRSVRFAPIYHPPSNTGNHRSPGKLIMPSGKVVILPTEQQRTRSPDGQASSSVRRTARETVALPPGSTRPRAATPGPSDREPILWSTQQSEGYGTMNASITKSWLREQSIRDDDDDDEDEDEGENGDTIVAEPTQVLDFPRYICVPGTSSDVESQTEADFDCREWLLPNEVSHGALWKGLGGVLIVFVLYLVFRPAGTVKT</sequence>
<protein>
    <submittedName>
        <fullName evidence="4">Uncharacterized protein</fullName>
    </submittedName>
</protein>
<evidence type="ECO:0000313" key="4">
    <source>
        <dbReference type="EMBL" id="KAF2482984.1"/>
    </source>
</evidence>
<evidence type="ECO:0000313" key="5">
    <source>
        <dbReference type="Proteomes" id="UP000799767"/>
    </source>
</evidence>
<name>A0A6A6PTH6_9PEZI</name>
<keyword evidence="3" id="KW-0732">Signal</keyword>
<reference evidence="4" key="1">
    <citation type="journal article" date="2020" name="Stud. Mycol.">
        <title>101 Dothideomycetes genomes: a test case for predicting lifestyles and emergence of pathogens.</title>
        <authorList>
            <person name="Haridas S."/>
            <person name="Albert R."/>
            <person name="Binder M."/>
            <person name="Bloem J."/>
            <person name="Labutti K."/>
            <person name="Salamov A."/>
            <person name="Andreopoulos B."/>
            <person name="Baker S."/>
            <person name="Barry K."/>
            <person name="Bills G."/>
            <person name="Bluhm B."/>
            <person name="Cannon C."/>
            <person name="Castanera R."/>
            <person name="Culley D."/>
            <person name="Daum C."/>
            <person name="Ezra D."/>
            <person name="Gonzalez J."/>
            <person name="Henrissat B."/>
            <person name="Kuo A."/>
            <person name="Liang C."/>
            <person name="Lipzen A."/>
            <person name="Lutzoni F."/>
            <person name="Magnuson J."/>
            <person name="Mondo S."/>
            <person name="Nolan M."/>
            <person name="Ohm R."/>
            <person name="Pangilinan J."/>
            <person name="Park H.-J."/>
            <person name="Ramirez L."/>
            <person name="Alfaro M."/>
            <person name="Sun H."/>
            <person name="Tritt A."/>
            <person name="Yoshinaga Y."/>
            <person name="Zwiers L.-H."/>
            <person name="Turgeon B."/>
            <person name="Goodwin S."/>
            <person name="Spatafora J."/>
            <person name="Crous P."/>
            <person name="Grigoriev I."/>
        </authorList>
    </citation>
    <scope>NUCLEOTIDE SEQUENCE</scope>
    <source>
        <strain evidence="4">CBS 113389</strain>
    </source>
</reference>
<feature type="compositionally biased region" description="Basic and acidic residues" evidence="1">
    <location>
        <begin position="57"/>
        <end position="79"/>
    </location>
</feature>